<feature type="region of interest" description="Disordered" evidence="1">
    <location>
        <begin position="318"/>
        <end position="368"/>
    </location>
</feature>
<accession>A0A6G1JMS3</accession>
<keyword evidence="3" id="KW-1185">Reference proteome</keyword>
<protein>
    <submittedName>
        <fullName evidence="2">Uncharacterized protein</fullName>
    </submittedName>
</protein>
<organism evidence="2 3">
    <name type="scientific">Lentithecium fluviatile CBS 122367</name>
    <dbReference type="NCBI Taxonomy" id="1168545"/>
    <lineage>
        <taxon>Eukaryota</taxon>
        <taxon>Fungi</taxon>
        <taxon>Dikarya</taxon>
        <taxon>Ascomycota</taxon>
        <taxon>Pezizomycotina</taxon>
        <taxon>Dothideomycetes</taxon>
        <taxon>Pleosporomycetidae</taxon>
        <taxon>Pleosporales</taxon>
        <taxon>Massarineae</taxon>
        <taxon>Lentitheciaceae</taxon>
        <taxon>Lentithecium</taxon>
    </lineage>
</organism>
<dbReference type="Proteomes" id="UP000799291">
    <property type="component" value="Unassembled WGS sequence"/>
</dbReference>
<sequence>MAAPYYQMRGQLTNIANAQFAQDDVEQYDLSASVTPPHDAALYTDHQSSETPVASLEENHNFVELLEAATTAAARQAAQAMNFDGAAVSGWGKRKRVSSSPVGETSTSQRQGNVTSGPKRTRTDAPTDPQLHGAEGIERNRSEGSSVPPTNESLLNDVHRAAGVHSAAALFRRSSEKTPRKYTRPPMSKLFMSLQLTPENFLHLQAQAKSYMLDPAHPDRQSCVGNRGKGDTDMVKLRLFNCARDFLNNGVGGQFFGENVEKPGENDAIDAARALGQEKAPGDQLLWPRDANKIISLVTPLLRRMVTNERQRMYAIETRKGGAKKKEASVEAAPVPSNNTQGMSAHGLGQHVDSQQAPNPPPQLQSLAPIRPSRSQLYLTSPVLSLPLQSSNMNQDITTEFEMVFREFKVYKQASRRRFMLPSGLQLELPMEPQAEPMLDFLNIFVAKVIPPRRGNPTPTPVLLQAEVRLEDSQEAPLFHMTWAELQRHVASLVKETVLRYPELEPKEEPLVPEVIVTGMGPEALRGLAVAATQVQNGTASESANKQPIEHNDSATVENPFADTQTTESSSATTPTTASPVTQGPAAIAPSAASPTPASPQSPTGQKRVTFAEPPPRSSDSSLDTNSSTRGLAPSSPRLAPERTIPASMQPPSTVLREASLPKFKLESQWTNGLRDIAGEDDWGMVKLDVAYAIWADRVMNVVVTIL</sequence>
<feature type="compositionally biased region" description="Polar residues" evidence="1">
    <location>
        <begin position="98"/>
        <end position="118"/>
    </location>
</feature>
<reference evidence="2" key="1">
    <citation type="journal article" date="2020" name="Stud. Mycol.">
        <title>101 Dothideomycetes genomes: a test case for predicting lifestyles and emergence of pathogens.</title>
        <authorList>
            <person name="Haridas S."/>
            <person name="Albert R."/>
            <person name="Binder M."/>
            <person name="Bloem J."/>
            <person name="Labutti K."/>
            <person name="Salamov A."/>
            <person name="Andreopoulos B."/>
            <person name="Baker S."/>
            <person name="Barry K."/>
            <person name="Bills G."/>
            <person name="Bluhm B."/>
            <person name="Cannon C."/>
            <person name="Castanera R."/>
            <person name="Culley D."/>
            <person name="Daum C."/>
            <person name="Ezra D."/>
            <person name="Gonzalez J."/>
            <person name="Henrissat B."/>
            <person name="Kuo A."/>
            <person name="Liang C."/>
            <person name="Lipzen A."/>
            <person name="Lutzoni F."/>
            <person name="Magnuson J."/>
            <person name="Mondo S."/>
            <person name="Nolan M."/>
            <person name="Ohm R."/>
            <person name="Pangilinan J."/>
            <person name="Park H.-J."/>
            <person name="Ramirez L."/>
            <person name="Alfaro M."/>
            <person name="Sun H."/>
            <person name="Tritt A."/>
            <person name="Yoshinaga Y."/>
            <person name="Zwiers L.-H."/>
            <person name="Turgeon B."/>
            <person name="Goodwin S."/>
            <person name="Spatafora J."/>
            <person name="Crous P."/>
            <person name="Grigoriev I."/>
        </authorList>
    </citation>
    <scope>NUCLEOTIDE SEQUENCE</scope>
    <source>
        <strain evidence="2">CBS 122367</strain>
    </source>
</reference>
<evidence type="ECO:0000313" key="2">
    <source>
        <dbReference type="EMBL" id="KAF2691872.1"/>
    </source>
</evidence>
<feature type="compositionally biased region" description="Low complexity" evidence="1">
    <location>
        <begin position="618"/>
        <end position="629"/>
    </location>
</feature>
<feature type="compositionally biased region" description="Low complexity" evidence="1">
    <location>
        <begin position="564"/>
        <end position="603"/>
    </location>
</feature>
<evidence type="ECO:0000313" key="3">
    <source>
        <dbReference type="Proteomes" id="UP000799291"/>
    </source>
</evidence>
<feature type="compositionally biased region" description="Polar residues" evidence="1">
    <location>
        <begin position="143"/>
        <end position="153"/>
    </location>
</feature>
<feature type="region of interest" description="Disordered" evidence="1">
    <location>
        <begin position="90"/>
        <end position="153"/>
    </location>
</feature>
<evidence type="ECO:0000256" key="1">
    <source>
        <dbReference type="SAM" id="MobiDB-lite"/>
    </source>
</evidence>
<gene>
    <name evidence="2" type="ORF">K458DRAFT_473545</name>
</gene>
<dbReference type="AlphaFoldDB" id="A0A6G1JMS3"/>
<proteinExistence type="predicted"/>
<dbReference type="EMBL" id="MU005569">
    <property type="protein sequence ID" value="KAF2691872.1"/>
    <property type="molecule type" value="Genomic_DNA"/>
</dbReference>
<dbReference type="OrthoDB" id="5373017at2759"/>
<feature type="region of interest" description="Disordered" evidence="1">
    <location>
        <begin position="563"/>
        <end position="656"/>
    </location>
</feature>
<feature type="compositionally biased region" description="Basic and acidic residues" evidence="1">
    <location>
        <begin position="318"/>
        <end position="329"/>
    </location>
</feature>
<name>A0A6G1JMS3_9PLEO</name>